<keyword evidence="4" id="KW-0378">Hydrolase</keyword>
<evidence type="ECO:0000256" key="9">
    <source>
        <dbReference type="SAM" id="MobiDB-lite"/>
    </source>
</evidence>
<dbReference type="GO" id="GO:0030688">
    <property type="term" value="C:preribosome, small subunit precursor"/>
    <property type="evidence" value="ECO:0007669"/>
    <property type="project" value="TreeGrafter"/>
</dbReference>
<dbReference type="InterPro" id="IPR014881">
    <property type="entry name" value="NOB1_Zn-bd"/>
</dbReference>
<dbReference type="GO" id="GO:0005737">
    <property type="term" value="C:cytoplasm"/>
    <property type="evidence" value="ECO:0007669"/>
    <property type="project" value="UniProtKB-ARBA"/>
</dbReference>
<gene>
    <name evidence="12" type="ORF">EJ05DRAFT_131759</name>
</gene>
<evidence type="ECO:0000256" key="8">
    <source>
        <dbReference type="PIRSR" id="PIRSR037125-1"/>
    </source>
</evidence>
<feature type="domain" description="Nin one binding (NOB1) Zn-ribbon-like" evidence="10">
    <location>
        <begin position="298"/>
        <end position="369"/>
    </location>
</feature>
<comment type="function">
    <text evidence="7">Required for the synthesis of 40S ribosome subunits. Has a role in processing 20S pre-rRNA into the mature 18S rRNA, where it is required for cleavage at the 3' end of the mature 18S rRNA (D-site). Accompanies the 20S pre-rRNA from the nucleus to the cytoplasm.</text>
</comment>
<feature type="region of interest" description="Disordered" evidence="9">
    <location>
        <begin position="407"/>
        <end position="446"/>
    </location>
</feature>
<organism evidence="12 13">
    <name type="scientific">Pseudovirgaria hyperparasitica</name>
    <dbReference type="NCBI Taxonomy" id="470096"/>
    <lineage>
        <taxon>Eukaryota</taxon>
        <taxon>Fungi</taxon>
        <taxon>Dikarya</taxon>
        <taxon>Ascomycota</taxon>
        <taxon>Pezizomycotina</taxon>
        <taxon>Dothideomycetes</taxon>
        <taxon>Dothideomycetes incertae sedis</taxon>
        <taxon>Acrospermales</taxon>
        <taxon>Acrospermaceae</taxon>
        <taxon>Pseudovirgaria</taxon>
    </lineage>
</organism>
<keyword evidence="6 7" id="KW-0539">Nucleus</keyword>
<dbReference type="Proteomes" id="UP000799437">
    <property type="component" value="Unassembled WGS sequence"/>
</dbReference>
<dbReference type="GO" id="GO:0004521">
    <property type="term" value="F:RNA endonuclease activity"/>
    <property type="evidence" value="ECO:0007669"/>
    <property type="project" value="UniProtKB-UniRule"/>
</dbReference>
<evidence type="ECO:0000259" key="11">
    <source>
        <dbReference type="Pfam" id="PF17146"/>
    </source>
</evidence>
<feature type="compositionally biased region" description="Polar residues" evidence="9">
    <location>
        <begin position="208"/>
        <end position="225"/>
    </location>
</feature>
<evidence type="ECO:0000256" key="1">
    <source>
        <dbReference type="ARBA" id="ARBA00005858"/>
    </source>
</evidence>
<keyword evidence="13" id="KW-1185">Reference proteome</keyword>
<evidence type="ECO:0000313" key="13">
    <source>
        <dbReference type="Proteomes" id="UP000799437"/>
    </source>
</evidence>
<dbReference type="Pfam" id="PF08772">
    <property type="entry name" value="Zn_ribbon_NOB1"/>
    <property type="match status" value="1"/>
</dbReference>
<dbReference type="RefSeq" id="XP_033597184.1">
    <property type="nucleotide sequence ID" value="XM_033739157.1"/>
</dbReference>
<evidence type="ECO:0000313" key="12">
    <source>
        <dbReference type="EMBL" id="KAF2754733.1"/>
    </source>
</evidence>
<reference evidence="12" key="1">
    <citation type="journal article" date="2020" name="Stud. Mycol.">
        <title>101 Dothideomycetes genomes: a test case for predicting lifestyles and emergence of pathogens.</title>
        <authorList>
            <person name="Haridas S."/>
            <person name="Albert R."/>
            <person name="Binder M."/>
            <person name="Bloem J."/>
            <person name="Labutti K."/>
            <person name="Salamov A."/>
            <person name="Andreopoulos B."/>
            <person name="Baker S."/>
            <person name="Barry K."/>
            <person name="Bills G."/>
            <person name="Bluhm B."/>
            <person name="Cannon C."/>
            <person name="Castanera R."/>
            <person name="Culley D."/>
            <person name="Daum C."/>
            <person name="Ezra D."/>
            <person name="Gonzalez J."/>
            <person name="Henrissat B."/>
            <person name="Kuo A."/>
            <person name="Liang C."/>
            <person name="Lipzen A."/>
            <person name="Lutzoni F."/>
            <person name="Magnuson J."/>
            <person name="Mondo S."/>
            <person name="Nolan M."/>
            <person name="Ohm R."/>
            <person name="Pangilinan J."/>
            <person name="Park H.-J."/>
            <person name="Ramirez L."/>
            <person name="Alfaro M."/>
            <person name="Sun H."/>
            <person name="Tritt A."/>
            <person name="Yoshinaga Y."/>
            <person name="Zwiers L.-H."/>
            <person name="Turgeon B."/>
            <person name="Goodwin S."/>
            <person name="Spatafora J."/>
            <person name="Crous P."/>
            <person name="Grigoriev I."/>
        </authorList>
    </citation>
    <scope>NUCLEOTIDE SEQUENCE</scope>
    <source>
        <strain evidence="12">CBS 121739</strain>
    </source>
</reference>
<feature type="domain" description="Ribonuclease PIN" evidence="11">
    <location>
        <begin position="10"/>
        <end position="101"/>
    </location>
</feature>
<dbReference type="CDD" id="cd09876">
    <property type="entry name" value="PIN_Nob1-like"/>
    <property type="match status" value="1"/>
</dbReference>
<dbReference type="SUPFAM" id="SSF144206">
    <property type="entry name" value="NOB1 zinc finger-like"/>
    <property type="match status" value="1"/>
</dbReference>
<feature type="compositionally biased region" description="Acidic residues" evidence="9">
    <location>
        <begin position="226"/>
        <end position="237"/>
    </location>
</feature>
<feature type="binding site" evidence="8">
    <location>
        <position position="326"/>
    </location>
    <ligand>
        <name>Zn(2+)</name>
        <dbReference type="ChEBI" id="CHEBI:29105"/>
    </ligand>
</feature>
<feature type="region of interest" description="Disordered" evidence="9">
    <location>
        <begin position="197"/>
        <end position="243"/>
    </location>
</feature>
<feature type="compositionally biased region" description="Polar residues" evidence="9">
    <location>
        <begin position="165"/>
        <end position="178"/>
    </location>
</feature>
<evidence type="ECO:0000256" key="6">
    <source>
        <dbReference type="ARBA" id="ARBA00023242"/>
    </source>
</evidence>
<dbReference type="PIRSF" id="PIRSF037125">
    <property type="entry name" value="D-site_20S_pre-rRNA_nuclease"/>
    <property type="match status" value="1"/>
</dbReference>
<proteinExistence type="inferred from homology"/>
<evidence type="ECO:0000256" key="5">
    <source>
        <dbReference type="ARBA" id="ARBA00022833"/>
    </source>
</evidence>
<dbReference type="Pfam" id="PF17146">
    <property type="entry name" value="PIN_6"/>
    <property type="match status" value="1"/>
</dbReference>
<comment type="subcellular location">
    <subcellularLocation>
        <location evidence="7">Nucleus</location>
        <location evidence="7">Nucleolus</location>
    </subcellularLocation>
</comment>
<dbReference type="InterPro" id="IPR039907">
    <property type="entry name" value="NOB1"/>
</dbReference>
<evidence type="ECO:0000256" key="2">
    <source>
        <dbReference type="ARBA" id="ARBA00022722"/>
    </source>
</evidence>
<keyword evidence="5 7" id="KW-0862">Zinc</keyword>
<evidence type="ECO:0000259" key="10">
    <source>
        <dbReference type="Pfam" id="PF08772"/>
    </source>
</evidence>
<evidence type="ECO:0000256" key="4">
    <source>
        <dbReference type="ARBA" id="ARBA00022801"/>
    </source>
</evidence>
<sequence length="446" mass="48669">MSLTKPTHTIILDAGPIIKNEPSVSTLLASSEALVTSPTVIAEIRDATTRARVETLLKPFLTLRQPKPSSLQFVAQFARKTGDYAVLSKTDLELIALAYDIECERNDGDWRLRNTPGQKQLNGSPPRQKMTSDLSSNEVKAVGTENAYPVADSQSDEQVGEDDTTNANAEANSGNSDATDALAQNTADLAISSLTTNPVAEVPESMVADTSNDPTGQVEENTPTTEESEDQASEDSGSEGWITPANFKKHQAKEANAGASEETPQKTLQAAIITTDFPMQNVILQMNLNLLSGSLQRVRNIRSFVLRCHACFGTTKDMTKQFCPRCGKPTLTKVTCTTNSKGEYQLHLKKNFQWNKRGDRYSIPKAVHGAAHGRVKGGGKGSWGNELLLAEDQKEYSRAVTLEKRQKQRDLMDDDLLPSILTGQRNNPTGRPRVGAGRNVNSKKRN</sequence>
<dbReference type="InterPro" id="IPR036283">
    <property type="entry name" value="NOB1_Zf-like_sf"/>
</dbReference>
<dbReference type="InterPro" id="IPR017117">
    <property type="entry name" value="Nob1_euk"/>
</dbReference>
<feature type="binding site" evidence="8">
    <location>
        <position position="323"/>
    </location>
    <ligand>
        <name>Zn(2+)</name>
        <dbReference type="ChEBI" id="CHEBI:29105"/>
    </ligand>
</feature>
<dbReference type="Gene3D" id="6.20.210.10">
    <property type="entry name" value="Nin one binding (NOB1), Zn-ribbon-like"/>
    <property type="match status" value="1"/>
</dbReference>
<dbReference type="GO" id="GO:0005730">
    <property type="term" value="C:nucleolus"/>
    <property type="evidence" value="ECO:0007669"/>
    <property type="project" value="UniProtKB-SubCell"/>
</dbReference>
<dbReference type="FunFam" id="3.40.50.1010:FF:000020">
    <property type="entry name" value="20S-pre-rRNA D-site endonuclease NOB1"/>
    <property type="match status" value="1"/>
</dbReference>
<dbReference type="PANTHER" id="PTHR12814:SF2">
    <property type="entry name" value="RNA-BINDING PROTEIN NOB1"/>
    <property type="match status" value="1"/>
</dbReference>
<dbReference type="Gene3D" id="3.40.50.1010">
    <property type="entry name" value="5'-nuclease"/>
    <property type="match status" value="1"/>
</dbReference>
<evidence type="ECO:0000256" key="7">
    <source>
        <dbReference type="PIRNR" id="PIRNR037125"/>
    </source>
</evidence>
<comment type="similarity">
    <text evidence="1 7">Belongs to the NOB1 family.</text>
</comment>
<dbReference type="GeneID" id="54480211"/>
<dbReference type="PANTHER" id="PTHR12814">
    <property type="entry name" value="RNA-BINDING PROTEIN NOB1"/>
    <property type="match status" value="1"/>
</dbReference>
<accession>A0A6A6VWY9</accession>
<feature type="compositionally biased region" description="Polar residues" evidence="9">
    <location>
        <begin position="115"/>
        <end position="138"/>
    </location>
</feature>
<feature type="compositionally biased region" description="Acidic residues" evidence="9">
    <location>
        <begin position="154"/>
        <end position="164"/>
    </location>
</feature>
<keyword evidence="2" id="KW-0540">Nuclease</keyword>
<protein>
    <recommendedName>
        <fullName evidence="7">20S-pre-rRNA D-site endonuclease NOB1</fullName>
    </recommendedName>
</protein>
<dbReference type="EMBL" id="ML996579">
    <property type="protein sequence ID" value="KAF2754733.1"/>
    <property type="molecule type" value="Genomic_DNA"/>
</dbReference>
<evidence type="ECO:0000256" key="3">
    <source>
        <dbReference type="ARBA" id="ARBA00022723"/>
    </source>
</evidence>
<feature type="region of interest" description="Disordered" evidence="9">
    <location>
        <begin position="108"/>
        <end position="178"/>
    </location>
</feature>
<dbReference type="InterPro" id="IPR033411">
    <property type="entry name" value="Ribonuclease_PIN"/>
</dbReference>
<dbReference type="GO" id="GO:0030490">
    <property type="term" value="P:maturation of SSU-rRNA"/>
    <property type="evidence" value="ECO:0007669"/>
    <property type="project" value="TreeGrafter"/>
</dbReference>
<dbReference type="AlphaFoldDB" id="A0A6A6VWY9"/>
<feature type="binding site" evidence="8">
    <location>
        <position position="308"/>
    </location>
    <ligand>
        <name>Zn(2+)</name>
        <dbReference type="ChEBI" id="CHEBI:29105"/>
    </ligand>
</feature>
<dbReference type="GO" id="GO:0046872">
    <property type="term" value="F:metal ion binding"/>
    <property type="evidence" value="ECO:0007669"/>
    <property type="project" value="UniProtKB-UniRule"/>
</dbReference>
<dbReference type="OrthoDB" id="446759at2759"/>
<name>A0A6A6VWY9_9PEZI</name>
<feature type="binding site" evidence="8">
    <location>
        <position position="311"/>
    </location>
    <ligand>
        <name>Zn(2+)</name>
        <dbReference type="ChEBI" id="CHEBI:29105"/>
    </ligand>
</feature>
<keyword evidence="3 7" id="KW-0479">Metal-binding</keyword>
<dbReference type="GO" id="GO:0016787">
    <property type="term" value="F:hydrolase activity"/>
    <property type="evidence" value="ECO:0007669"/>
    <property type="project" value="UniProtKB-KW"/>
</dbReference>